<evidence type="ECO:0000313" key="4">
    <source>
        <dbReference type="EMBL" id="SHE54884.1"/>
    </source>
</evidence>
<evidence type="ECO:0000313" key="3">
    <source>
        <dbReference type="EMBL" id="AMJ42253.1"/>
    </source>
</evidence>
<dbReference type="KEGG" id="cpro:CPRO_27050"/>
<protein>
    <submittedName>
        <fullName evidence="4">DnaD and phage-associated domain-containing protein</fullName>
    </submittedName>
    <submittedName>
        <fullName evidence="3">Replication initiation and membrane attachment</fullName>
    </submittedName>
</protein>
<gene>
    <name evidence="3" type="ORF">CPRO_27050</name>
    <name evidence="4" type="ORF">SAMN02745151_01070</name>
</gene>
<evidence type="ECO:0000313" key="6">
    <source>
        <dbReference type="Proteomes" id="UP000184204"/>
    </source>
</evidence>
<dbReference type="InterPro" id="IPR017019">
    <property type="entry name" value="DNA_replication_prd_bac"/>
</dbReference>
<dbReference type="InterPro" id="IPR053162">
    <property type="entry name" value="DnaD"/>
</dbReference>
<dbReference type="EMBL" id="CP014223">
    <property type="protein sequence ID" value="AMJ42253.1"/>
    <property type="molecule type" value="Genomic_DNA"/>
</dbReference>
<evidence type="ECO:0000313" key="5">
    <source>
        <dbReference type="Proteomes" id="UP000068026"/>
    </source>
</evidence>
<sequence>MAREICISSEFIEKELPLAPPLYVSVYLMTKALEDADAATIAQRLNVLESDVVRAWQYWQERERTKPVEQVSTRVFMEQKPEYSMAELSEYMKHGEMKALLQTAQRKLGKPLTQQDISMIFGLYDWLGFSIDLIEVLLSYCVSDGFKGMRYVEKVAMAWAEEGIQTVDKAVEYIEMRKTSFHTIMRAFGQSGRMPVEGEETYMKKWLREYEMSIDVIKVACERTVMQTGKVSFAYADSILKKWKDAGVKTPADIETLDRAFAAKKTVRTGEPKVVATQPKQNRFINYPQRQWDFEKLEKLQREERDKW</sequence>
<feature type="domain" description="DnaB/C C-terminal" evidence="2">
    <location>
        <begin position="192"/>
        <end position="255"/>
    </location>
</feature>
<dbReference type="Pfam" id="PF07261">
    <property type="entry name" value="DnaB_2"/>
    <property type="match status" value="2"/>
</dbReference>
<proteinExistence type="inferred from homology"/>
<evidence type="ECO:0000259" key="2">
    <source>
        <dbReference type="Pfam" id="PF07261"/>
    </source>
</evidence>
<reference evidence="5" key="2">
    <citation type="submission" date="2016-01" db="EMBL/GenBank/DDBJ databases">
        <authorList>
            <person name="Poehlein A."/>
            <person name="Schlien K."/>
            <person name="Gottschalk G."/>
            <person name="Buckel W."/>
            <person name="Daniel R."/>
        </authorList>
    </citation>
    <scope>NUCLEOTIDE SEQUENCE [LARGE SCALE GENOMIC DNA]</scope>
    <source>
        <strain evidence="5">X2</strain>
    </source>
</reference>
<dbReference type="Proteomes" id="UP000068026">
    <property type="component" value="Chromosome"/>
</dbReference>
<dbReference type="SUPFAM" id="SSF158499">
    <property type="entry name" value="DnaD domain-like"/>
    <property type="match status" value="2"/>
</dbReference>
<dbReference type="PIRSF" id="PIRSF033722">
    <property type="entry name" value="DnaD_CA_C3587_prd"/>
    <property type="match status" value="1"/>
</dbReference>
<dbReference type="PANTHER" id="PTHR37293">
    <property type="entry name" value="PHAGE REPLICATION PROTEIN-RELATED"/>
    <property type="match status" value="1"/>
</dbReference>
<dbReference type="EMBL" id="FQUA01000003">
    <property type="protein sequence ID" value="SHE54884.1"/>
    <property type="molecule type" value="Genomic_DNA"/>
</dbReference>
<dbReference type="RefSeq" id="WP_066052779.1">
    <property type="nucleotide sequence ID" value="NZ_CP014223.1"/>
</dbReference>
<evidence type="ECO:0000256" key="1">
    <source>
        <dbReference type="ARBA" id="ARBA00093462"/>
    </source>
</evidence>
<name>A0A0X8VC78_ANAPI</name>
<accession>A0A0X8VC78</accession>
<reference evidence="6" key="4">
    <citation type="submission" date="2016-11" db="EMBL/GenBank/DDBJ databases">
        <authorList>
            <person name="Jaros S."/>
            <person name="Januszkiewicz K."/>
            <person name="Wedrychowicz H."/>
        </authorList>
    </citation>
    <scope>NUCLEOTIDE SEQUENCE [LARGE SCALE GENOMIC DNA]</scope>
    <source>
        <strain evidence="6">DSM 1682</strain>
    </source>
</reference>
<dbReference type="Proteomes" id="UP000184204">
    <property type="component" value="Unassembled WGS sequence"/>
</dbReference>
<keyword evidence="5" id="KW-1185">Reference proteome</keyword>
<dbReference type="OrthoDB" id="1652900at2"/>
<dbReference type="NCBIfam" id="TIGR01446">
    <property type="entry name" value="DnaD_dom"/>
    <property type="match status" value="2"/>
</dbReference>
<dbReference type="InterPro" id="IPR034829">
    <property type="entry name" value="DnaD-like_sf"/>
</dbReference>
<organism evidence="4 6">
    <name type="scientific">Anaerotignum propionicum DSM 1682</name>
    <dbReference type="NCBI Taxonomy" id="991789"/>
    <lineage>
        <taxon>Bacteria</taxon>
        <taxon>Bacillati</taxon>
        <taxon>Bacillota</taxon>
        <taxon>Clostridia</taxon>
        <taxon>Lachnospirales</taxon>
        <taxon>Anaerotignaceae</taxon>
        <taxon>Anaerotignum</taxon>
    </lineage>
</organism>
<reference evidence="3 5" key="1">
    <citation type="journal article" date="2016" name="Genome Announc.">
        <title>Complete Genome Sequence of the Amino Acid-Fermenting Clostridium propionicum X2 (DSM 1682).</title>
        <authorList>
            <person name="Poehlein A."/>
            <person name="Schlien K."/>
            <person name="Chowdhury N.P."/>
            <person name="Gottschalk G."/>
            <person name="Buckel W."/>
            <person name="Daniel R."/>
        </authorList>
    </citation>
    <scope>NUCLEOTIDE SEQUENCE [LARGE SCALE GENOMIC DNA]</scope>
    <source>
        <strain evidence="3 5">X2</strain>
    </source>
</reference>
<comment type="similarity">
    <text evidence="1">Belongs to the DnaB/DnaD family.</text>
</comment>
<dbReference type="PANTHER" id="PTHR37293:SF5">
    <property type="entry name" value="DNA REPLICATION PROTEIN"/>
    <property type="match status" value="1"/>
</dbReference>
<reference evidence="4" key="3">
    <citation type="submission" date="2016-11" db="EMBL/GenBank/DDBJ databases">
        <authorList>
            <person name="Varghese N."/>
            <person name="Submissions S."/>
        </authorList>
    </citation>
    <scope>NUCLEOTIDE SEQUENCE</scope>
    <source>
        <strain evidence="4">DSM 1682</strain>
    </source>
</reference>
<dbReference type="InterPro" id="IPR006343">
    <property type="entry name" value="DnaB/C_C"/>
</dbReference>
<dbReference type="AlphaFoldDB" id="A0A0X8VC78"/>
<feature type="domain" description="DnaB/C C-terminal" evidence="2">
    <location>
        <begin position="102"/>
        <end position="174"/>
    </location>
</feature>
<dbReference type="Gene3D" id="1.10.10.630">
    <property type="entry name" value="DnaD domain-like"/>
    <property type="match status" value="2"/>
</dbReference>